<proteinExistence type="predicted"/>
<evidence type="ECO:0000256" key="1">
    <source>
        <dbReference type="SAM" id="MobiDB-lite"/>
    </source>
</evidence>
<organism evidence="2 3">
    <name type="scientific">Prorocentrum cordatum</name>
    <dbReference type="NCBI Taxonomy" id="2364126"/>
    <lineage>
        <taxon>Eukaryota</taxon>
        <taxon>Sar</taxon>
        <taxon>Alveolata</taxon>
        <taxon>Dinophyceae</taxon>
        <taxon>Prorocentrales</taxon>
        <taxon>Prorocentraceae</taxon>
        <taxon>Prorocentrum</taxon>
    </lineage>
</organism>
<evidence type="ECO:0000313" key="3">
    <source>
        <dbReference type="Proteomes" id="UP001189429"/>
    </source>
</evidence>
<sequence>MGAPGRLRAPGGRGPENSRAAPEAARKGSRPFRHPFGSKSSPKPSEHSRSVGTAPLLHYIPSTLDSTHHSLTPLCAAKLAMLQTLVAFLFISSASCLLRGRQRERATNHTLQECKWKTQQWITEVDRRRLKGPVFFFHVNHHNGRNIAEHARVLGGYHVRFFGRWGDVDSFKSGVRTQLPEGYDMFQDKSWTDLEDSFDGHTLDDLNCGGTRTPRIFVTSARHPVENLLTREAYNQANIHEFGLMQSCESDNIALRVFAGKICHSEFAKSCPKLTRADLEIAKARVRKMDAIFILEHWPSTIKLACSRLGWSNCQTNGLDIQFNETYASDILDQLDEESWKQLFKRNELGIEFYEYMKQLSFDMLKEDGLHAPTEHEQKHALPVLKSLQDAKALAVPSHKWRNLSANRVSRSLTRWQC</sequence>
<feature type="region of interest" description="Disordered" evidence="1">
    <location>
        <begin position="1"/>
        <end position="51"/>
    </location>
</feature>
<accession>A0ABN9Q3B3</accession>
<keyword evidence="3" id="KW-1185">Reference proteome</keyword>
<dbReference type="Gene3D" id="3.40.50.300">
    <property type="entry name" value="P-loop containing nucleotide triphosphate hydrolases"/>
    <property type="match status" value="1"/>
</dbReference>
<reference evidence="2" key="1">
    <citation type="submission" date="2023-10" db="EMBL/GenBank/DDBJ databases">
        <authorList>
            <person name="Chen Y."/>
            <person name="Shah S."/>
            <person name="Dougan E. K."/>
            <person name="Thang M."/>
            <person name="Chan C."/>
        </authorList>
    </citation>
    <scope>NUCLEOTIDE SEQUENCE [LARGE SCALE GENOMIC DNA]</scope>
</reference>
<protein>
    <submittedName>
        <fullName evidence="2">Uncharacterized protein</fullName>
    </submittedName>
</protein>
<evidence type="ECO:0000313" key="2">
    <source>
        <dbReference type="EMBL" id="CAK0800188.1"/>
    </source>
</evidence>
<gene>
    <name evidence="2" type="ORF">PCOR1329_LOCUS8403</name>
</gene>
<feature type="compositionally biased region" description="Low complexity" evidence="1">
    <location>
        <begin position="1"/>
        <end position="10"/>
    </location>
</feature>
<comment type="caution">
    <text evidence="2">The sequence shown here is derived from an EMBL/GenBank/DDBJ whole genome shotgun (WGS) entry which is preliminary data.</text>
</comment>
<dbReference type="InterPro" id="IPR027417">
    <property type="entry name" value="P-loop_NTPase"/>
</dbReference>
<name>A0ABN9Q3B3_9DINO</name>
<dbReference type="EMBL" id="CAUYUJ010002308">
    <property type="protein sequence ID" value="CAK0800188.1"/>
    <property type="molecule type" value="Genomic_DNA"/>
</dbReference>
<dbReference type="Proteomes" id="UP001189429">
    <property type="component" value="Unassembled WGS sequence"/>
</dbReference>